<gene>
    <name evidence="2" type="ORF">Psi01_84710</name>
</gene>
<evidence type="ECO:0000256" key="1">
    <source>
        <dbReference type="SAM" id="SignalP"/>
    </source>
</evidence>
<reference evidence="2 3" key="1">
    <citation type="submission" date="2021-01" db="EMBL/GenBank/DDBJ databases">
        <title>Whole genome shotgun sequence of Planobispora siamensis NBRC 107568.</title>
        <authorList>
            <person name="Komaki H."/>
            <person name="Tamura T."/>
        </authorList>
    </citation>
    <scope>NUCLEOTIDE SEQUENCE [LARGE SCALE GENOMIC DNA]</scope>
    <source>
        <strain evidence="2 3">NBRC 107568</strain>
    </source>
</reference>
<accession>A0A8J3SNV4</accession>
<dbReference type="Proteomes" id="UP000619788">
    <property type="component" value="Unassembled WGS sequence"/>
</dbReference>
<keyword evidence="3" id="KW-1185">Reference proteome</keyword>
<proteinExistence type="predicted"/>
<evidence type="ECO:0000313" key="2">
    <source>
        <dbReference type="EMBL" id="GIH97841.1"/>
    </source>
</evidence>
<evidence type="ECO:0008006" key="4">
    <source>
        <dbReference type="Google" id="ProtNLM"/>
    </source>
</evidence>
<organism evidence="2 3">
    <name type="scientific">Planobispora siamensis</name>
    <dbReference type="NCBI Taxonomy" id="936338"/>
    <lineage>
        <taxon>Bacteria</taxon>
        <taxon>Bacillati</taxon>
        <taxon>Actinomycetota</taxon>
        <taxon>Actinomycetes</taxon>
        <taxon>Streptosporangiales</taxon>
        <taxon>Streptosporangiaceae</taxon>
        <taxon>Planobispora</taxon>
    </lineage>
</organism>
<dbReference type="EMBL" id="BOOJ01000105">
    <property type="protein sequence ID" value="GIH97841.1"/>
    <property type="molecule type" value="Genomic_DNA"/>
</dbReference>
<sequence length="147" mass="15069">MRKKFVAPVLVGAALSLATIAAAAPASASASGSASRLLACKEFSTNTGGGINMEIRLKVCGTGNYVDYVEGYVINRSGSYAHAGHVRLRFSNGEEAHGSTVNVPPGRSGGHVSMDPNKNYSSGTRVCSAWIKTTGTVTPGYACATIG</sequence>
<comment type="caution">
    <text evidence="2">The sequence shown here is derived from an EMBL/GenBank/DDBJ whole genome shotgun (WGS) entry which is preliminary data.</text>
</comment>
<feature type="signal peptide" evidence="1">
    <location>
        <begin position="1"/>
        <end position="23"/>
    </location>
</feature>
<dbReference type="RefSeq" id="WP_204069823.1">
    <property type="nucleotide sequence ID" value="NZ_BOOJ01000105.1"/>
</dbReference>
<name>A0A8J3SNV4_9ACTN</name>
<keyword evidence="1" id="KW-0732">Signal</keyword>
<dbReference type="AlphaFoldDB" id="A0A8J3SNV4"/>
<protein>
    <recommendedName>
        <fullName evidence="4">Secreted protein</fullName>
    </recommendedName>
</protein>
<evidence type="ECO:0000313" key="3">
    <source>
        <dbReference type="Proteomes" id="UP000619788"/>
    </source>
</evidence>
<feature type="chain" id="PRO_5035154998" description="Secreted protein" evidence="1">
    <location>
        <begin position="24"/>
        <end position="147"/>
    </location>
</feature>